<organism evidence="4 5">
    <name type="scientific">Planctomyces bekefii</name>
    <dbReference type="NCBI Taxonomy" id="1653850"/>
    <lineage>
        <taxon>Bacteria</taxon>
        <taxon>Pseudomonadati</taxon>
        <taxon>Planctomycetota</taxon>
        <taxon>Planctomycetia</taxon>
        <taxon>Planctomycetales</taxon>
        <taxon>Planctomycetaceae</taxon>
        <taxon>Planctomyces</taxon>
    </lineage>
</organism>
<dbReference type="InterPro" id="IPR022655">
    <property type="entry name" value="DUF1553"/>
</dbReference>
<keyword evidence="5" id="KW-1185">Reference proteome</keyword>
<evidence type="ECO:0000313" key="5">
    <source>
        <dbReference type="Proteomes" id="UP000321083"/>
    </source>
</evidence>
<proteinExistence type="predicted"/>
<evidence type="ECO:0000313" key="4">
    <source>
        <dbReference type="EMBL" id="TWW07993.1"/>
    </source>
</evidence>
<evidence type="ECO:0000256" key="1">
    <source>
        <dbReference type="SAM" id="MobiDB-lite"/>
    </source>
</evidence>
<dbReference type="AlphaFoldDB" id="A0A5C6M1F0"/>
<dbReference type="Pfam" id="PF07583">
    <property type="entry name" value="PSCyt2"/>
    <property type="match status" value="1"/>
</dbReference>
<dbReference type="EMBL" id="SRHE01000902">
    <property type="protein sequence ID" value="TWW07993.1"/>
    <property type="molecule type" value="Genomic_DNA"/>
</dbReference>
<protein>
    <submittedName>
        <fullName evidence="4">Uncharacterized protein</fullName>
    </submittedName>
</protein>
<reference evidence="4 5" key="2">
    <citation type="submission" date="2019-08" db="EMBL/GenBank/DDBJ databases">
        <authorList>
            <person name="Henke P."/>
        </authorList>
    </citation>
    <scope>NUCLEOTIDE SEQUENCE [LARGE SCALE GENOMIC DNA]</scope>
    <source>
        <strain evidence="4">Phe10_nw2017</strain>
    </source>
</reference>
<reference evidence="4 5" key="1">
    <citation type="submission" date="2019-08" db="EMBL/GenBank/DDBJ databases">
        <title>100 year-old enigma solved: identification of Planctomyces bekefii, the type genus and species of the phylum Planctomycetes.</title>
        <authorList>
            <person name="Svetlana D.N."/>
            <person name="Overmann J."/>
        </authorList>
    </citation>
    <scope>NUCLEOTIDE SEQUENCE [LARGE SCALE GENOMIC DNA]</scope>
    <source>
        <strain evidence="4">Phe10_nw2017</strain>
    </source>
</reference>
<dbReference type="Proteomes" id="UP000321083">
    <property type="component" value="Unassembled WGS sequence"/>
</dbReference>
<dbReference type="Pfam" id="PF07587">
    <property type="entry name" value="PSD1"/>
    <property type="match status" value="1"/>
</dbReference>
<dbReference type="PANTHER" id="PTHR35889:SF3">
    <property type="entry name" value="F-BOX DOMAIN-CONTAINING PROTEIN"/>
    <property type="match status" value="1"/>
</dbReference>
<dbReference type="InterPro" id="IPR011444">
    <property type="entry name" value="DUF1549"/>
</dbReference>
<feature type="region of interest" description="Disordered" evidence="1">
    <location>
        <begin position="348"/>
        <end position="370"/>
    </location>
</feature>
<evidence type="ECO:0000259" key="2">
    <source>
        <dbReference type="Pfam" id="PF07583"/>
    </source>
</evidence>
<gene>
    <name evidence="4" type="ORF">E3A20_28780</name>
</gene>
<sequence>MLVARGDRPEDRGASWFLYERRNNHQAIAEAVAPLIYGTRVDCAQCHDHPLTRDIRQAHYWGLVTAFNRSKNVDGGAVVAESATGGFVNFTNLKKESQPALMVLLDERVVAEERPAEGEKQADGDDLYVDGGVKQVSKVSRRQAFAEAVVTSNPLLARSFVNRMWFVLLGRGLVHPVDEMNGRNPASHPELLDWLSRDFESHGYDVRRLMRGLVLSRPYGLGLVSGGEVPASAFAAAIERPLTGEQLARSWRVVAGVVAEDDGLRRKATAALPEVLPREYAATWQQAQFLSGTEALAELLRAEVSPTVARLSALPSVDERVGVAFLEVCGRLPDAEPLLQQSPDDCCAAHTETTMPHDPPDGPREPPAWI</sequence>
<dbReference type="PANTHER" id="PTHR35889">
    <property type="entry name" value="CYCLOINULO-OLIGOSACCHARIDE FRUCTANOTRANSFERASE-RELATED"/>
    <property type="match status" value="1"/>
</dbReference>
<accession>A0A5C6M1F0</accession>
<name>A0A5C6M1F0_9PLAN</name>
<evidence type="ECO:0000259" key="3">
    <source>
        <dbReference type="Pfam" id="PF07587"/>
    </source>
</evidence>
<comment type="caution">
    <text evidence="4">The sequence shown here is derived from an EMBL/GenBank/DDBJ whole genome shotgun (WGS) entry which is preliminary data.</text>
</comment>
<feature type="domain" description="DUF1549" evidence="2">
    <location>
        <begin position="21"/>
        <end position="71"/>
    </location>
</feature>
<feature type="domain" description="DUF1553" evidence="3">
    <location>
        <begin position="141"/>
        <end position="223"/>
    </location>
</feature>